<reference evidence="3" key="1">
    <citation type="submission" date="2019-06" db="EMBL/GenBank/DDBJ databases">
        <authorList>
            <person name="Broberg M."/>
        </authorList>
    </citation>
    <scope>NUCLEOTIDE SEQUENCE [LARGE SCALE GENOMIC DNA]</scope>
</reference>
<evidence type="ECO:0000313" key="2">
    <source>
        <dbReference type="EMBL" id="CAG9981345.1"/>
    </source>
</evidence>
<gene>
    <name evidence="2" type="ORF">CBYS24578_00008316</name>
</gene>
<keyword evidence="3" id="KW-1185">Reference proteome</keyword>
<evidence type="ECO:0000256" key="1">
    <source>
        <dbReference type="SAM" id="MobiDB-lite"/>
    </source>
</evidence>
<dbReference type="EMBL" id="CABFNO020001323">
    <property type="protein sequence ID" value="CAG9981345.1"/>
    <property type="molecule type" value="Genomic_DNA"/>
</dbReference>
<evidence type="ECO:0000313" key="3">
    <source>
        <dbReference type="Proteomes" id="UP000754883"/>
    </source>
</evidence>
<dbReference type="Proteomes" id="UP000754883">
    <property type="component" value="Unassembled WGS sequence"/>
</dbReference>
<organism evidence="2 3">
    <name type="scientific">Clonostachys byssicola</name>
    <dbReference type="NCBI Taxonomy" id="160290"/>
    <lineage>
        <taxon>Eukaryota</taxon>
        <taxon>Fungi</taxon>
        <taxon>Dikarya</taxon>
        <taxon>Ascomycota</taxon>
        <taxon>Pezizomycotina</taxon>
        <taxon>Sordariomycetes</taxon>
        <taxon>Hypocreomycetidae</taxon>
        <taxon>Hypocreales</taxon>
        <taxon>Bionectriaceae</taxon>
        <taxon>Clonostachys</taxon>
    </lineage>
</organism>
<feature type="region of interest" description="Disordered" evidence="1">
    <location>
        <begin position="248"/>
        <end position="273"/>
    </location>
</feature>
<accession>A0A9N9XYR3</accession>
<dbReference type="OrthoDB" id="5144633at2759"/>
<sequence length="273" mass="30962">MSLAHKRGLSTLLDCLGDLIEVMRWSPLAKFMNVSVTFYEIKTLLQSNHSVVFGKDMWDKATELVQKCHRSFVFITTWHEPNWTERRGFRSLAKLILEVEGQLNTCIDVLKVITIAAAKDFGEAEKRADGLENELSNQENPLPINVVTKPDVAIQSQGAVRKIRKEARQLSLQICRSLSNVLDEAARRDDPIGCPGGFEDYRSREEDRGQLAKRWFPIEYEDEEPVSKPFGALESRIVEVTQALERTAGHNIKQVEPVPAERSDHSEDEDCAI</sequence>
<dbReference type="AlphaFoldDB" id="A0A9N9XYR3"/>
<proteinExistence type="predicted"/>
<protein>
    <submittedName>
        <fullName evidence="2">Uncharacterized protein</fullName>
    </submittedName>
</protein>
<comment type="caution">
    <text evidence="2">The sequence shown here is derived from an EMBL/GenBank/DDBJ whole genome shotgun (WGS) entry which is preliminary data.</text>
</comment>
<name>A0A9N9XYR3_9HYPO</name>
<reference evidence="2 3" key="2">
    <citation type="submission" date="2021-10" db="EMBL/GenBank/DDBJ databases">
        <authorList>
            <person name="Piombo E."/>
        </authorList>
    </citation>
    <scope>NUCLEOTIDE SEQUENCE [LARGE SCALE GENOMIC DNA]</scope>
</reference>